<accession>A0AAN6WN06</accession>
<keyword evidence="2" id="KW-1185">Reference proteome</keyword>
<evidence type="ECO:0000313" key="1">
    <source>
        <dbReference type="EMBL" id="KAK4184935.1"/>
    </source>
</evidence>
<name>A0AAN6WN06_9PEZI</name>
<protein>
    <submittedName>
        <fullName evidence="1">Uncharacterized protein</fullName>
    </submittedName>
</protein>
<dbReference type="Proteomes" id="UP001302126">
    <property type="component" value="Unassembled WGS sequence"/>
</dbReference>
<reference evidence="1" key="1">
    <citation type="journal article" date="2023" name="Mol. Phylogenet. Evol.">
        <title>Genome-scale phylogeny and comparative genomics of the fungal order Sordariales.</title>
        <authorList>
            <person name="Hensen N."/>
            <person name="Bonometti L."/>
            <person name="Westerberg I."/>
            <person name="Brannstrom I.O."/>
            <person name="Guillou S."/>
            <person name="Cros-Aarteil S."/>
            <person name="Calhoun S."/>
            <person name="Haridas S."/>
            <person name="Kuo A."/>
            <person name="Mondo S."/>
            <person name="Pangilinan J."/>
            <person name="Riley R."/>
            <person name="LaButti K."/>
            <person name="Andreopoulos B."/>
            <person name="Lipzen A."/>
            <person name="Chen C."/>
            <person name="Yan M."/>
            <person name="Daum C."/>
            <person name="Ng V."/>
            <person name="Clum A."/>
            <person name="Steindorff A."/>
            <person name="Ohm R.A."/>
            <person name="Martin F."/>
            <person name="Silar P."/>
            <person name="Natvig D.O."/>
            <person name="Lalanne C."/>
            <person name="Gautier V."/>
            <person name="Ament-Velasquez S.L."/>
            <person name="Kruys A."/>
            <person name="Hutchinson M.I."/>
            <person name="Powell A.J."/>
            <person name="Barry K."/>
            <person name="Miller A.N."/>
            <person name="Grigoriev I.V."/>
            <person name="Debuchy R."/>
            <person name="Gladieux P."/>
            <person name="Hiltunen Thoren M."/>
            <person name="Johannesson H."/>
        </authorList>
    </citation>
    <scope>NUCLEOTIDE SEQUENCE</scope>
    <source>
        <strain evidence="1">PSN309</strain>
    </source>
</reference>
<dbReference type="AlphaFoldDB" id="A0AAN6WN06"/>
<gene>
    <name evidence="1" type="ORF">QBC35DRAFT_504838</name>
</gene>
<reference evidence="1" key="2">
    <citation type="submission" date="2023-05" db="EMBL/GenBank/DDBJ databases">
        <authorList>
            <consortium name="Lawrence Berkeley National Laboratory"/>
            <person name="Steindorff A."/>
            <person name="Hensen N."/>
            <person name="Bonometti L."/>
            <person name="Westerberg I."/>
            <person name="Brannstrom I.O."/>
            <person name="Guillou S."/>
            <person name="Cros-Aarteil S."/>
            <person name="Calhoun S."/>
            <person name="Haridas S."/>
            <person name="Kuo A."/>
            <person name="Mondo S."/>
            <person name="Pangilinan J."/>
            <person name="Riley R."/>
            <person name="Labutti K."/>
            <person name="Andreopoulos B."/>
            <person name="Lipzen A."/>
            <person name="Chen C."/>
            <person name="Yanf M."/>
            <person name="Daum C."/>
            <person name="Ng V."/>
            <person name="Clum A."/>
            <person name="Ohm R."/>
            <person name="Martin F."/>
            <person name="Silar P."/>
            <person name="Natvig D."/>
            <person name="Lalanne C."/>
            <person name="Gautier V."/>
            <person name="Ament-Velasquez S.L."/>
            <person name="Kruys A."/>
            <person name="Hutchinson M.I."/>
            <person name="Powell A.J."/>
            <person name="Barry K."/>
            <person name="Miller A.N."/>
            <person name="Grigoriev I.V."/>
            <person name="Debuchy R."/>
            <person name="Gladieux P."/>
            <person name="Thoren M.H."/>
            <person name="Johannesson H."/>
        </authorList>
    </citation>
    <scope>NUCLEOTIDE SEQUENCE</scope>
    <source>
        <strain evidence="1">PSN309</strain>
    </source>
</reference>
<evidence type="ECO:0000313" key="2">
    <source>
        <dbReference type="Proteomes" id="UP001302126"/>
    </source>
</evidence>
<comment type="caution">
    <text evidence="1">The sequence shown here is derived from an EMBL/GenBank/DDBJ whole genome shotgun (WGS) entry which is preliminary data.</text>
</comment>
<proteinExistence type="predicted"/>
<sequence length="207" mass="23244">MREACRARVGTGFLIGCPAGQCHLFCTGTSTGTAFSVCGSEPLRAESPTPPTPTENRLHWTIVCLIEWLEWLLPICNGSLSPGLLVSRWSLTDSWRSNLRVCRPTRGQADMTEDEHAVQEGNDHSTEMAIRLTPFVRKCKACPYAVEPLSFRMSVHRRQRIILVGLARRRLHASPTRLDAKSRRRVLARDTCCSWLKVKLPPQVPVI</sequence>
<dbReference type="EMBL" id="MU864468">
    <property type="protein sequence ID" value="KAK4184935.1"/>
    <property type="molecule type" value="Genomic_DNA"/>
</dbReference>
<organism evidence="1 2">
    <name type="scientific">Podospora australis</name>
    <dbReference type="NCBI Taxonomy" id="1536484"/>
    <lineage>
        <taxon>Eukaryota</taxon>
        <taxon>Fungi</taxon>
        <taxon>Dikarya</taxon>
        <taxon>Ascomycota</taxon>
        <taxon>Pezizomycotina</taxon>
        <taxon>Sordariomycetes</taxon>
        <taxon>Sordariomycetidae</taxon>
        <taxon>Sordariales</taxon>
        <taxon>Podosporaceae</taxon>
        <taxon>Podospora</taxon>
    </lineage>
</organism>